<sequence>MKKNLRKKHLQKRSEVPIPTVLKKSEVIGEKLLQLKEISESSKIMIYSSLESEVDTAVIIRSFLKSKKEVYLPRTEIKTRTMEAVRIKKFPGEVETASFGILEPKKELPACESIREIDLVIVPGVAFDERGNRLGYGFGFYDRFLAEIRAPKIGLSFESHILDTIPTESHDIKVDKIVTELRVIDCSNFS</sequence>
<accession>A0A832V8P2</accession>
<organism evidence="4 5">
    <name type="scientific">Candidatus Undinarchaeum marinum</name>
    <dbReference type="NCBI Taxonomy" id="2756141"/>
    <lineage>
        <taxon>Archaea</taxon>
        <taxon>Candidatus Undinarchaeota</taxon>
        <taxon>Candidatus Undinarchaeia</taxon>
        <taxon>Candidatus Undinarchaeales</taxon>
        <taxon>Candidatus Undinarchaeaceae</taxon>
        <taxon>Candidatus Undinarchaeum</taxon>
    </lineage>
</organism>
<dbReference type="EMBL" id="DVAD01000014">
    <property type="protein sequence ID" value="HIJ99655.1"/>
    <property type="molecule type" value="Genomic_DNA"/>
</dbReference>
<keyword evidence="2" id="KW-0547">Nucleotide-binding</keyword>
<reference evidence="4 5" key="1">
    <citation type="journal article" name="Nat. Commun.">
        <title>Undinarchaeota illuminate DPANN phylogeny and the impact of gene transfer on archaeal evolution.</title>
        <authorList>
            <person name="Dombrowski N."/>
            <person name="Williams T.A."/>
            <person name="Sun J."/>
            <person name="Woodcroft B.J."/>
            <person name="Lee J.H."/>
            <person name="Minh B.Q."/>
            <person name="Rinke C."/>
            <person name="Spang A."/>
        </authorList>
    </citation>
    <scope>NUCLEOTIDE SEQUENCE [LARGE SCALE GENOMIC DNA]</scope>
    <source>
        <strain evidence="4">MAG_bin17</strain>
    </source>
</reference>
<dbReference type="PANTHER" id="PTHR23407:SF1">
    <property type="entry name" value="5-FORMYLTETRAHYDROFOLATE CYCLO-LIGASE"/>
    <property type="match status" value="1"/>
</dbReference>
<dbReference type="Pfam" id="PF01812">
    <property type="entry name" value="5-FTHF_cyc-lig"/>
    <property type="match status" value="1"/>
</dbReference>
<evidence type="ECO:0000256" key="2">
    <source>
        <dbReference type="ARBA" id="ARBA00022741"/>
    </source>
</evidence>
<protein>
    <submittedName>
        <fullName evidence="4">5-formyltetrahydrofolate cyclo-ligase</fullName>
        <ecNumber evidence="4">6.3.3.2</ecNumber>
    </submittedName>
</protein>
<dbReference type="GO" id="GO:0005524">
    <property type="term" value="F:ATP binding"/>
    <property type="evidence" value="ECO:0007669"/>
    <property type="project" value="UniProtKB-KW"/>
</dbReference>
<evidence type="ECO:0000313" key="4">
    <source>
        <dbReference type="EMBL" id="HIJ99655.1"/>
    </source>
</evidence>
<dbReference type="InterPro" id="IPR024185">
    <property type="entry name" value="FTHF_cligase-like_sf"/>
</dbReference>
<dbReference type="NCBIfam" id="TIGR02727">
    <property type="entry name" value="MTHFS_bact"/>
    <property type="match status" value="1"/>
</dbReference>
<dbReference type="Proteomes" id="UP000604391">
    <property type="component" value="Unassembled WGS sequence"/>
</dbReference>
<keyword evidence="3" id="KW-0067">ATP-binding</keyword>
<comment type="similarity">
    <text evidence="1">Belongs to the 5-formyltetrahydrofolate cyclo-ligase family.</text>
</comment>
<gene>
    <name evidence="4" type="ORF">H1011_02425</name>
</gene>
<dbReference type="PANTHER" id="PTHR23407">
    <property type="entry name" value="ATPASE INHIBITOR/5-FORMYLTETRAHYDROFOLATE CYCLO-LIGASE"/>
    <property type="match status" value="1"/>
</dbReference>
<dbReference type="PIRSF" id="PIRSF006806">
    <property type="entry name" value="FTHF_cligase"/>
    <property type="match status" value="1"/>
</dbReference>
<evidence type="ECO:0000313" key="5">
    <source>
        <dbReference type="Proteomes" id="UP000604391"/>
    </source>
</evidence>
<evidence type="ECO:0000256" key="1">
    <source>
        <dbReference type="ARBA" id="ARBA00010638"/>
    </source>
</evidence>
<keyword evidence="5" id="KW-1185">Reference proteome</keyword>
<dbReference type="SUPFAM" id="SSF100950">
    <property type="entry name" value="NagB/RpiA/CoA transferase-like"/>
    <property type="match status" value="1"/>
</dbReference>
<dbReference type="GO" id="GO:0035999">
    <property type="term" value="P:tetrahydrofolate interconversion"/>
    <property type="evidence" value="ECO:0007669"/>
    <property type="project" value="TreeGrafter"/>
</dbReference>
<comment type="caution">
    <text evidence="4">The sequence shown here is derived from an EMBL/GenBank/DDBJ whole genome shotgun (WGS) entry which is preliminary data.</text>
</comment>
<dbReference type="GO" id="GO:0009396">
    <property type="term" value="P:folic acid-containing compound biosynthetic process"/>
    <property type="evidence" value="ECO:0007669"/>
    <property type="project" value="TreeGrafter"/>
</dbReference>
<keyword evidence="4" id="KW-0436">Ligase</keyword>
<proteinExistence type="inferred from homology"/>
<dbReference type="EC" id="6.3.3.2" evidence="4"/>
<dbReference type="InterPro" id="IPR002698">
    <property type="entry name" value="FTHF_cligase"/>
</dbReference>
<dbReference type="Gene3D" id="3.40.50.10420">
    <property type="entry name" value="NagB/RpiA/CoA transferase-like"/>
    <property type="match status" value="1"/>
</dbReference>
<evidence type="ECO:0000256" key="3">
    <source>
        <dbReference type="ARBA" id="ARBA00022840"/>
    </source>
</evidence>
<dbReference type="AlphaFoldDB" id="A0A832V8P2"/>
<dbReference type="InterPro" id="IPR037171">
    <property type="entry name" value="NagB/RpiA_transferase-like"/>
</dbReference>
<name>A0A832V8P2_9ARCH</name>
<dbReference type="GO" id="GO:0030272">
    <property type="term" value="F:5-formyltetrahydrofolate cyclo-ligase activity"/>
    <property type="evidence" value="ECO:0007669"/>
    <property type="project" value="UniProtKB-EC"/>
</dbReference>